<evidence type="ECO:0000256" key="3">
    <source>
        <dbReference type="ARBA" id="ARBA00022448"/>
    </source>
</evidence>
<dbReference type="EMBL" id="CP060713">
    <property type="protein sequence ID" value="QNN54658.1"/>
    <property type="molecule type" value="Genomic_DNA"/>
</dbReference>
<dbReference type="GO" id="GO:0006847">
    <property type="term" value="P:plasma membrane acetate transport"/>
    <property type="evidence" value="ECO:0007669"/>
    <property type="project" value="TreeGrafter"/>
</dbReference>
<reference evidence="11 12" key="1">
    <citation type="submission" date="2020-08" db="EMBL/GenBank/DDBJ databases">
        <title>Genome sequence of Nocardioides mesophilus KACC 16243T.</title>
        <authorList>
            <person name="Hyun D.-W."/>
            <person name="Bae J.-W."/>
        </authorList>
    </citation>
    <scope>NUCLEOTIDE SEQUENCE [LARGE SCALE GENOMIC DNA]</scope>
    <source>
        <strain evidence="11 12">KACC 16243</strain>
    </source>
</reference>
<keyword evidence="3" id="KW-0813">Transport</keyword>
<dbReference type="CDD" id="cd11480">
    <property type="entry name" value="SLC5sbd_u4"/>
    <property type="match status" value="1"/>
</dbReference>
<feature type="transmembrane region" description="Helical" evidence="10">
    <location>
        <begin position="185"/>
        <end position="204"/>
    </location>
</feature>
<dbReference type="AlphaFoldDB" id="A0A7G9RGD3"/>
<evidence type="ECO:0000256" key="1">
    <source>
        <dbReference type="ARBA" id="ARBA00004651"/>
    </source>
</evidence>
<dbReference type="PANTHER" id="PTHR48086:SF6">
    <property type="entry name" value="CATION_ACETATE SYMPORTER ACTP"/>
    <property type="match status" value="1"/>
</dbReference>
<dbReference type="NCBIfam" id="TIGR00813">
    <property type="entry name" value="sss"/>
    <property type="match status" value="1"/>
</dbReference>
<evidence type="ECO:0000256" key="2">
    <source>
        <dbReference type="ARBA" id="ARBA00006434"/>
    </source>
</evidence>
<dbReference type="FunFam" id="1.20.1730.10:FF:000009">
    <property type="entry name" value="Cation acetate symporter"/>
    <property type="match status" value="1"/>
</dbReference>
<dbReference type="GO" id="GO:0015293">
    <property type="term" value="F:symporter activity"/>
    <property type="evidence" value="ECO:0007669"/>
    <property type="project" value="UniProtKB-KW"/>
</dbReference>
<dbReference type="InterPro" id="IPR038377">
    <property type="entry name" value="Na/Glc_symporter_sf"/>
</dbReference>
<keyword evidence="4" id="KW-1003">Cell membrane</keyword>
<keyword evidence="7 10" id="KW-1133">Transmembrane helix</keyword>
<organism evidence="11 12">
    <name type="scientific">Nocardioides mesophilus</name>
    <dbReference type="NCBI Taxonomy" id="433659"/>
    <lineage>
        <taxon>Bacteria</taxon>
        <taxon>Bacillati</taxon>
        <taxon>Actinomycetota</taxon>
        <taxon>Actinomycetes</taxon>
        <taxon>Propionibacteriales</taxon>
        <taxon>Nocardioidaceae</taxon>
        <taxon>Nocardioides</taxon>
    </lineage>
</organism>
<proteinExistence type="inferred from homology"/>
<feature type="transmembrane region" description="Helical" evidence="10">
    <location>
        <begin position="156"/>
        <end position="173"/>
    </location>
</feature>
<evidence type="ECO:0000313" key="11">
    <source>
        <dbReference type="EMBL" id="QNN54658.1"/>
    </source>
</evidence>
<evidence type="ECO:0000256" key="9">
    <source>
        <dbReference type="RuleBase" id="RU362091"/>
    </source>
</evidence>
<dbReference type="InterPro" id="IPR001734">
    <property type="entry name" value="Na/solute_symporter"/>
</dbReference>
<keyword evidence="12" id="KW-1185">Reference proteome</keyword>
<dbReference type="GO" id="GO:0005886">
    <property type="term" value="C:plasma membrane"/>
    <property type="evidence" value="ECO:0007669"/>
    <property type="project" value="UniProtKB-SubCell"/>
</dbReference>
<feature type="transmembrane region" description="Helical" evidence="10">
    <location>
        <begin position="479"/>
        <end position="501"/>
    </location>
</feature>
<gene>
    <name evidence="11" type="ORF">H9L09_10350</name>
</gene>
<evidence type="ECO:0000256" key="6">
    <source>
        <dbReference type="ARBA" id="ARBA00022847"/>
    </source>
</evidence>
<keyword evidence="6" id="KW-0769">Symport</keyword>
<dbReference type="PANTHER" id="PTHR48086">
    <property type="entry name" value="SODIUM/PROLINE SYMPORTER-RELATED"/>
    <property type="match status" value="1"/>
</dbReference>
<evidence type="ECO:0000256" key="4">
    <source>
        <dbReference type="ARBA" id="ARBA00022475"/>
    </source>
</evidence>
<feature type="transmembrane region" description="Helical" evidence="10">
    <location>
        <begin position="388"/>
        <end position="406"/>
    </location>
</feature>
<feature type="transmembrane region" description="Helical" evidence="10">
    <location>
        <begin position="278"/>
        <end position="303"/>
    </location>
</feature>
<evidence type="ECO:0000256" key="10">
    <source>
        <dbReference type="SAM" id="Phobius"/>
    </source>
</evidence>
<comment type="subcellular location">
    <subcellularLocation>
        <location evidence="1">Cell membrane</location>
        <topology evidence="1">Multi-pass membrane protein</topology>
    </subcellularLocation>
</comment>
<feature type="transmembrane region" description="Helical" evidence="10">
    <location>
        <begin position="47"/>
        <end position="70"/>
    </location>
</feature>
<feature type="transmembrane region" description="Helical" evidence="10">
    <location>
        <begin position="447"/>
        <end position="467"/>
    </location>
</feature>
<dbReference type="KEGG" id="nmes:H9L09_10350"/>
<evidence type="ECO:0000256" key="8">
    <source>
        <dbReference type="ARBA" id="ARBA00023136"/>
    </source>
</evidence>
<keyword evidence="8 10" id="KW-0472">Membrane</keyword>
<accession>A0A7G9RGD3</accession>
<sequence>MSTEHLTTVLFLVVVAITVGITFWASRQSSGAADFYAGGRSFSGVQNGMAISGDYMSAASFLGISGAIALNGYDGFLYSIGFLVAWLVALLLVAELLRNSGRYTMADQLAYRMRQRPVRTAAATSTVVVSVFYLLAQMVGAGSLVALLLGVESESLKNFTIVGVGLLMIFYVTVGGMKGTTWVQIVKAVLLMAGTILITVLVLAKFNFNISDLLGAAAQNTGKGDAFLNPGLKYGVNLTSKIDFISLALALVLGTAGLPHILIRFYTVPTAKDARTSVLWAITLIGLFYLMTLVLGFGAAALLDTGPESAVAKSGGNLASPLLAEAVGGGAGTTGGAVLLALISAVAFATILAVVAGLTLTSASSVAHDLYASVFKRGTASEKDEVKVARIAAFVIGGISIALAIPAQKLNIAFLVALAFAVAASANLPSLLFNLFWRRFNTRGATWAIYGGLLTSLVLVASSPVVSGSETALFTGHDWSWFPLSNPGIISIPAGFLFGWLGTVTSNDPAAVAAYEELEVRSLTGAGAEGAVTH</sequence>
<dbReference type="InterPro" id="IPR050277">
    <property type="entry name" value="Sodium:Solute_Symporter"/>
</dbReference>
<evidence type="ECO:0000256" key="7">
    <source>
        <dbReference type="ARBA" id="ARBA00022989"/>
    </source>
</evidence>
<dbReference type="Pfam" id="PF00474">
    <property type="entry name" value="SSF"/>
    <property type="match status" value="1"/>
</dbReference>
<feature type="transmembrane region" description="Helical" evidence="10">
    <location>
        <begin position="337"/>
        <end position="367"/>
    </location>
</feature>
<dbReference type="RefSeq" id="WP_187580498.1">
    <property type="nucleotide sequence ID" value="NZ_CP060713.1"/>
</dbReference>
<feature type="transmembrane region" description="Helical" evidence="10">
    <location>
        <begin position="76"/>
        <end position="97"/>
    </location>
</feature>
<evidence type="ECO:0000313" key="12">
    <source>
        <dbReference type="Proteomes" id="UP000515947"/>
    </source>
</evidence>
<name>A0A7G9RGD3_9ACTN</name>
<evidence type="ECO:0000256" key="5">
    <source>
        <dbReference type="ARBA" id="ARBA00022692"/>
    </source>
</evidence>
<keyword evidence="5 10" id="KW-0812">Transmembrane</keyword>
<feature type="transmembrane region" description="Helical" evidence="10">
    <location>
        <begin position="244"/>
        <end position="266"/>
    </location>
</feature>
<feature type="transmembrane region" description="Helical" evidence="10">
    <location>
        <begin position="6"/>
        <end position="26"/>
    </location>
</feature>
<protein>
    <submittedName>
        <fullName evidence="11">Cation acetate symporter</fullName>
    </submittedName>
</protein>
<dbReference type="PROSITE" id="PS50283">
    <property type="entry name" value="NA_SOLUT_SYMP_3"/>
    <property type="match status" value="1"/>
</dbReference>
<dbReference type="Gene3D" id="1.20.1730.10">
    <property type="entry name" value="Sodium/glucose cotransporter"/>
    <property type="match status" value="1"/>
</dbReference>
<feature type="transmembrane region" description="Helical" evidence="10">
    <location>
        <begin position="412"/>
        <end position="435"/>
    </location>
</feature>
<dbReference type="Proteomes" id="UP000515947">
    <property type="component" value="Chromosome"/>
</dbReference>
<dbReference type="GO" id="GO:0015123">
    <property type="term" value="F:acetate transmembrane transporter activity"/>
    <property type="evidence" value="ECO:0007669"/>
    <property type="project" value="TreeGrafter"/>
</dbReference>
<comment type="similarity">
    <text evidence="2 9">Belongs to the sodium:solute symporter (SSF) (TC 2.A.21) family.</text>
</comment>